<evidence type="ECO:0000256" key="5">
    <source>
        <dbReference type="ARBA" id="ARBA00022723"/>
    </source>
</evidence>
<comment type="caution">
    <text evidence="12">The sequence shown here is derived from an EMBL/GenBank/DDBJ whole genome shotgun (WGS) entry which is preliminary data.</text>
</comment>
<dbReference type="GO" id="GO:0051539">
    <property type="term" value="F:4 iron, 4 sulfur cluster binding"/>
    <property type="evidence" value="ECO:0007669"/>
    <property type="project" value="UniProtKB-KW"/>
</dbReference>
<dbReference type="CDD" id="cd01335">
    <property type="entry name" value="Radical_SAM"/>
    <property type="match status" value="1"/>
</dbReference>
<dbReference type="PROSITE" id="PS00198">
    <property type="entry name" value="4FE4S_FER_1"/>
    <property type="match status" value="1"/>
</dbReference>
<dbReference type="Pfam" id="PF00037">
    <property type="entry name" value="Fer4"/>
    <property type="match status" value="1"/>
</dbReference>
<proteinExistence type="inferred from homology"/>
<keyword evidence="7" id="KW-0408">Iron</keyword>
<dbReference type="SFLD" id="SFLDG01118">
    <property type="entry name" value="activating_enzymes__group_2"/>
    <property type="match status" value="1"/>
</dbReference>
<evidence type="ECO:0000256" key="9">
    <source>
        <dbReference type="ARBA" id="ARBA00047365"/>
    </source>
</evidence>
<feature type="domain" description="4Fe-4S ferredoxin-type" evidence="10">
    <location>
        <begin position="54"/>
        <end position="82"/>
    </location>
</feature>
<dbReference type="PANTHER" id="PTHR30352:SF4">
    <property type="entry name" value="PYRUVATE FORMATE-LYASE 2-ACTIVATING ENZYME"/>
    <property type="match status" value="1"/>
</dbReference>
<name>A0A4U8QB01_9FIRM</name>
<dbReference type="PROSITE" id="PS51379">
    <property type="entry name" value="4FE4S_FER_2"/>
    <property type="match status" value="2"/>
</dbReference>
<comment type="similarity">
    <text evidence="2">Belongs to the organic radical-activating enzymes family.</text>
</comment>
<dbReference type="SUPFAM" id="SSF54862">
    <property type="entry name" value="4Fe-4S ferredoxins"/>
    <property type="match status" value="1"/>
</dbReference>
<dbReference type="InterPro" id="IPR017896">
    <property type="entry name" value="4Fe4S_Fe-S-bd"/>
</dbReference>
<dbReference type="RefSeq" id="WP_081999065.1">
    <property type="nucleotide sequence ID" value="NZ_CABMJZ010000092.1"/>
</dbReference>
<comment type="cofactor">
    <cofactor evidence="1">
        <name>[4Fe-4S] cluster</name>
        <dbReference type="ChEBI" id="CHEBI:49883"/>
    </cofactor>
</comment>
<feature type="domain" description="Radical SAM core" evidence="11">
    <location>
        <begin position="23"/>
        <end position="301"/>
    </location>
</feature>
<dbReference type="InterPro" id="IPR007197">
    <property type="entry name" value="rSAM"/>
</dbReference>
<evidence type="ECO:0000256" key="1">
    <source>
        <dbReference type="ARBA" id="ARBA00001966"/>
    </source>
</evidence>
<keyword evidence="3" id="KW-0004">4Fe-4S</keyword>
<dbReference type="EC" id="1.97.1.-" evidence="12"/>
<evidence type="ECO:0000256" key="3">
    <source>
        <dbReference type="ARBA" id="ARBA00022485"/>
    </source>
</evidence>
<reference evidence="12 13" key="1">
    <citation type="journal article" date="2019" name="Anaerobe">
        <title>Detection of Robinsoniella peoriensis in multiple bone samples of a trauma patient.</title>
        <authorList>
            <person name="Schrottner P."/>
            <person name="Hartwich K."/>
            <person name="Bunk B."/>
            <person name="Schober I."/>
            <person name="Helbig S."/>
            <person name="Rudolph W.W."/>
            <person name="Gunzer F."/>
        </authorList>
    </citation>
    <scope>NUCLEOTIDE SEQUENCE [LARGE SCALE GENOMIC DNA]</scope>
    <source>
        <strain evidence="12 13">DSM 106044</strain>
    </source>
</reference>
<dbReference type="NCBIfam" id="TIGR02494">
    <property type="entry name" value="PFLE_PFLC"/>
    <property type="match status" value="1"/>
</dbReference>
<dbReference type="InterPro" id="IPR012839">
    <property type="entry name" value="Organic_radical_activase"/>
</dbReference>
<dbReference type="STRING" id="180332.GCA_000797495_05678"/>
<evidence type="ECO:0000256" key="7">
    <source>
        <dbReference type="ARBA" id="ARBA00023004"/>
    </source>
</evidence>
<dbReference type="AlphaFoldDB" id="A0A4U8QB01"/>
<evidence type="ECO:0000259" key="10">
    <source>
        <dbReference type="PROSITE" id="PS51379"/>
    </source>
</evidence>
<dbReference type="InterPro" id="IPR034457">
    <property type="entry name" value="Organic_radical-activating"/>
</dbReference>
<evidence type="ECO:0000256" key="6">
    <source>
        <dbReference type="ARBA" id="ARBA00023002"/>
    </source>
</evidence>
<keyword evidence="4" id="KW-0949">S-adenosyl-L-methionine</keyword>
<dbReference type="InterPro" id="IPR001989">
    <property type="entry name" value="Radical_activat_CS"/>
</dbReference>
<dbReference type="InterPro" id="IPR013785">
    <property type="entry name" value="Aldolase_TIM"/>
</dbReference>
<dbReference type="Pfam" id="PF04055">
    <property type="entry name" value="Radical_SAM"/>
    <property type="match status" value="1"/>
</dbReference>
<evidence type="ECO:0000313" key="12">
    <source>
        <dbReference type="EMBL" id="TLD02230.1"/>
    </source>
</evidence>
<dbReference type="InterPro" id="IPR017900">
    <property type="entry name" value="4Fe4S_Fe_S_CS"/>
</dbReference>
<evidence type="ECO:0000256" key="4">
    <source>
        <dbReference type="ARBA" id="ARBA00022691"/>
    </source>
</evidence>
<protein>
    <submittedName>
        <fullName evidence="12">Benzylsuccinate synthase activating enzyme</fullName>
        <ecNumber evidence="12">1.97.1.-</ecNumber>
    </submittedName>
</protein>
<keyword evidence="5" id="KW-0479">Metal-binding</keyword>
<evidence type="ECO:0000259" key="11">
    <source>
        <dbReference type="PROSITE" id="PS51918"/>
    </source>
</evidence>
<dbReference type="Proteomes" id="UP000306509">
    <property type="component" value="Unassembled WGS sequence"/>
</dbReference>
<dbReference type="OrthoDB" id="9782387at2"/>
<dbReference type="EMBL" id="QGQD01000021">
    <property type="protein sequence ID" value="TLD02230.1"/>
    <property type="molecule type" value="Genomic_DNA"/>
</dbReference>
<feature type="domain" description="4Fe-4S ferredoxin-type" evidence="10">
    <location>
        <begin position="83"/>
        <end position="112"/>
    </location>
</feature>
<evidence type="ECO:0000313" key="13">
    <source>
        <dbReference type="Proteomes" id="UP000306509"/>
    </source>
</evidence>
<accession>A0A4U8QB01</accession>
<dbReference type="SFLD" id="SFLDS00029">
    <property type="entry name" value="Radical_SAM"/>
    <property type="match status" value="1"/>
</dbReference>
<dbReference type="PIRSF" id="PIRSF000371">
    <property type="entry name" value="PFL_act_enz"/>
    <property type="match status" value="1"/>
</dbReference>
<dbReference type="InterPro" id="IPR058240">
    <property type="entry name" value="rSAM_sf"/>
</dbReference>
<organism evidence="12 13">
    <name type="scientific">Robinsoniella peoriensis</name>
    <dbReference type="NCBI Taxonomy" id="180332"/>
    <lineage>
        <taxon>Bacteria</taxon>
        <taxon>Bacillati</taxon>
        <taxon>Bacillota</taxon>
        <taxon>Clostridia</taxon>
        <taxon>Lachnospirales</taxon>
        <taxon>Lachnospiraceae</taxon>
        <taxon>Robinsoniella</taxon>
    </lineage>
</organism>
<evidence type="ECO:0000256" key="8">
    <source>
        <dbReference type="ARBA" id="ARBA00023014"/>
    </source>
</evidence>
<keyword evidence="6 12" id="KW-0560">Oxidoreductase</keyword>
<comment type="catalytic activity">
    <reaction evidence="9">
        <text>glycyl-[protein] + reduced [flavodoxin] + S-adenosyl-L-methionine = glycin-2-yl radical-[protein] + semiquinone [flavodoxin] + 5'-deoxyadenosine + L-methionine + H(+)</text>
        <dbReference type="Rhea" id="RHEA:61976"/>
        <dbReference type="Rhea" id="RHEA-COMP:10622"/>
        <dbReference type="Rhea" id="RHEA-COMP:14480"/>
        <dbReference type="Rhea" id="RHEA-COMP:15993"/>
        <dbReference type="Rhea" id="RHEA-COMP:15994"/>
        <dbReference type="ChEBI" id="CHEBI:15378"/>
        <dbReference type="ChEBI" id="CHEBI:17319"/>
        <dbReference type="ChEBI" id="CHEBI:29947"/>
        <dbReference type="ChEBI" id="CHEBI:32722"/>
        <dbReference type="ChEBI" id="CHEBI:57618"/>
        <dbReference type="ChEBI" id="CHEBI:57844"/>
        <dbReference type="ChEBI" id="CHEBI:59789"/>
        <dbReference type="ChEBI" id="CHEBI:140311"/>
    </reaction>
</comment>
<dbReference type="GO" id="GO:0016491">
    <property type="term" value="F:oxidoreductase activity"/>
    <property type="evidence" value="ECO:0007669"/>
    <property type="project" value="UniProtKB-KW"/>
</dbReference>
<dbReference type="GO" id="GO:0046872">
    <property type="term" value="F:metal ion binding"/>
    <property type="evidence" value="ECO:0007669"/>
    <property type="project" value="UniProtKB-KW"/>
</dbReference>
<dbReference type="Gene3D" id="3.20.20.70">
    <property type="entry name" value="Aldolase class I"/>
    <property type="match status" value="1"/>
</dbReference>
<dbReference type="SUPFAM" id="SSF102114">
    <property type="entry name" value="Radical SAM enzymes"/>
    <property type="match status" value="1"/>
</dbReference>
<sequence length="306" mass="34440">MQEHYIKSDIKGCIFDIQRGCLDDGPGIRTTVFLKGCNLRCSWCHNPESFIREPQLGYDYSKCMGCRKCDMVCLQKVHRFKGKKHEVDFKKCTLCGACLRVCETGAVTRIGEWMDSDAILEIAVRDKKYYDKSGGGVTFSGGEPAIWKDFLLSLLKGCKERGISTAIETNGIGAGDSLFEIMKVTDLFLLDFKLSDCDKHMKYTGRGNEDVYRTLELLNEAKKDVILRCPIIPGVNDDEVHLKTVQKLLKKFGCICKAELMPYHSTGSGKWAKIGLHYSLNKLKSMEAEEKIKLERTLFVSEGSGI</sequence>
<dbReference type="SFLD" id="SFLDG01066">
    <property type="entry name" value="organic_radical-activating_enz"/>
    <property type="match status" value="1"/>
</dbReference>
<gene>
    <name evidence="12" type="primary">bssD</name>
    <name evidence="12" type="ORF">DSM106044_00900</name>
</gene>
<dbReference type="Gene3D" id="3.30.70.20">
    <property type="match status" value="1"/>
</dbReference>
<evidence type="ECO:0000256" key="2">
    <source>
        <dbReference type="ARBA" id="ARBA00009777"/>
    </source>
</evidence>
<dbReference type="PROSITE" id="PS51918">
    <property type="entry name" value="RADICAL_SAM"/>
    <property type="match status" value="1"/>
</dbReference>
<dbReference type="InterPro" id="IPR040074">
    <property type="entry name" value="BssD/PflA/YjjW"/>
</dbReference>
<dbReference type="PANTHER" id="PTHR30352">
    <property type="entry name" value="PYRUVATE FORMATE-LYASE-ACTIVATING ENZYME"/>
    <property type="match status" value="1"/>
</dbReference>
<dbReference type="PROSITE" id="PS01087">
    <property type="entry name" value="RADICAL_ACTIVATING"/>
    <property type="match status" value="1"/>
</dbReference>
<keyword evidence="13" id="KW-1185">Reference proteome</keyword>
<keyword evidence="8" id="KW-0411">Iron-sulfur</keyword>